<keyword evidence="3" id="KW-0862">Zinc</keyword>
<evidence type="ECO:0000256" key="4">
    <source>
        <dbReference type="PROSITE-ProRule" id="PRU01343"/>
    </source>
</evidence>
<dbReference type="AlphaFoldDB" id="A0AAW2DL62"/>
<evidence type="ECO:0000313" key="6">
    <source>
        <dbReference type="EMBL" id="KAL0009781.1"/>
    </source>
</evidence>
<dbReference type="PROSITE" id="PS51999">
    <property type="entry name" value="ZF_GRF"/>
    <property type="match status" value="1"/>
</dbReference>
<evidence type="ECO:0000256" key="1">
    <source>
        <dbReference type="ARBA" id="ARBA00022723"/>
    </source>
</evidence>
<protein>
    <recommendedName>
        <fullName evidence="5">GRF-type domain-containing protein</fullName>
    </recommendedName>
</protein>
<reference evidence="6 7" key="1">
    <citation type="submission" date="2024-01" db="EMBL/GenBank/DDBJ databases">
        <title>A telomere-to-telomere, gap-free genome of sweet tea (Lithocarpus litseifolius).</title>
        <authorList>
            <person name="Zhou J."/>
        </authorList>
    </citation>
    <scope>NUCLEOTIDE SEQUENCE [LARGE SCALE GENOMIC DNA]</scope>
    <source>
        <strain evidence="6">Zhou-2022a</strain>
        <tissue evidence="6">Leaf</tissue>
    </source>
</reference>
<keyword evidence="7" id="KW-1185">Reference proteome</keyword>
<comment type="caution">
    <text evidence="6">The sequence shown here is derived from an EMBL/GenBank/DDBJ whole genome shotgun (WGS) entry which is preliminary data.</text>
</comment>
<dbReference type="InterPro" id="IPR010666">
    <property type="entry name" value="Znf_GRF"/>
</dbReference>
<feature type="domain" description="GRF-type" evidence="5">
    <location>
        <begin position="53"/>
        <end position="94"/>
    </location>
</feature>
<dbReference type="Proteomes" id="UP001459277">
    <property type="component" value="Unassembled WGS sequence"/>
</dbReference>
<dbReference type="GO" id="GO:0008270">
    <property type="term" value="F:zinc ion binding"/>
    <property type="evidence" value="ECO:0007669"/>
    <property type="project" value="UniProtKB-KW"/>
</dbReference>
<dbReference type="Pfam" id="PF06839">
    <property type="entry name" value="Zn_ribbon_GRF"/>
    <property type="match status" value="1"/>
</dbReference>
<gene>
    <name evidence="6" type="ORF">SO802_004889</name>
</gene>
<evidence type="ECO:0000313" key="7">
    <source>
        <dbReference type="Proteomes" id="UP001459277"/>
    </source>
</evidence>
<evidence type="ECO:0000256" key="3">
    <source>
        <dbReference type="ARBA" id="ARBA00022833"/>
    </source>
</evidence>
<dbReference type="EMBL" id="JAZDWU010000002">
    <property type="protein sequence ID" value="KAL0009781.1"/>
    <property type="molecule type" value="Genomic_DNA"/>
</dbReference>
<evidence type="ECO:0000256" key="2">
    <source>
        <dbReference type="ARBA" id="ARBA00022771"/>
    </source>
</evidence>
<keyword evidence="1" id="KW-0479">Metal-binding</keyword>
<organism evidence="6 7">
    <name type="scientific">Lithocarpus litseifolius</name>
    <dbReference type="NCBI Taxonomy" id="425828"/>
    <lineage>
        <taxon>Eukaryota</taxon>
        <taxon>Viridiplantae</taxon>
        <taxon>Streptophyta</taxon>
        <taxon>Embryophyta</taxon>
        <taxon>Tracheophyta</taxon>
        <taxon>Spermatophyta</taxon>
        <taxon>Magnoliopsida</taxon>
        <taxon>eudicotyledons</taxon>
        <taxon>Gunneridae</taxon>
        <taxon>Pentapetalae</taxon>
        <taxon>rosids</taxon>
        <taxon>fabids</taxon>
        <taxon>Fagales</taxon>
        <taxon>Fagaceae</taxon>
        <taxon>Lithocarpus</taxon>
    </lineage>
</organism>
<sequence length="176" mass="20120">MYRKTVIEGKGIANLIHTGRSFFEIGFLLAISSSTGNGSTTSGFYCALDGHLCTHENCALRTSRKSGNYGRRFLGCSQFNVGPKCGFFQWVDNETCRSETVPLVRERISMLENELQLANQREMRSREMEERSNQREREAHELYVEAREELKRIRERVWKLGCEDEENQLALDAAGG</sequence>
<proteinExistence type="predicted"/>
<dbReference type="PANTHER" id="PTHR33248">
    <property type="entry name" value="ZINC ION-BINDING PROTEIN"/>
    <property type="match status" value="1"/>
</dbReference>
<name>A0AAW2DL62_9ROSI</name>
<keyword evidence="2 4" id="KW-0863">Zinc-finger</keyword>
<accession>A0AAW2DL62</accession>
<evidence type="ECO:0000259" key="5">
    <source>
        <dbReference type="PROSITE" id="PS51999"/>
    </source>
</evidence>